<feature type="region of interest" description="Disordered" evidence="1">
    <location>
        <begin position="1"/>
        <end position="89"/>
    </location>
</feature>
<dbReference type="Proteomes" id="UP000317728">
    <property type="component" value="Chromosome"/>
</dbReference>
<feature type="compositionally biased region" description="Low complexity" evidence="1">
    <location>
        <begin position="1"/>
        <end position="54"/>
    </location>
</feature>
<accession>A0AB73U5Q1</accession>
<sequence>MAGSCAFGSASGSAPAASVASGSPVASVRGSPSPVAMGAASPSVSPVASVWGSPSPLPADSPSPSSGSSLSSASSATGWIRPRRSASALSSCKVVLKPLICTSTSTRFDASLPVMTARSSTSTLIRTAPPSRTRSGG</sequence>
<reference evidence="2 3" key="1">
    <citation type="submission" date="2019-06" db="EMBL/GenBank/DDBJ databases">
        <title>Whole geneome sequnce of Mycobacteroides chelonae M77 isolated from bovine milk from Meghalaya, India.</title>
        <authorList>
            <person name="Vise E."/>
            <person name="Das S."/>
            <person name="Garg A."/>
            <person name="Ghatak S."/>
            <person name="Shakuntala I."/>
            <person name="Milton A.A.P."/>
            <person name="Karam A."/>
            <person name="Sanjukta R."/>
            <person name="Puro K."/>
            <person name="Sen A."/>
        </authorList>
    </citation>
    <scope>NUCLEOTIDE SEQUENCE [LARGE SCALE GENOMIC DNA]</scope>
    <source>
        <strain evidence="2 3">M77</strain>
    </source>
</reference>
<evidence type="ECO:0000313" key="3">
    <source>
        <dbReference type="Proteomes" id="UP000317728"/>
    </source>
</evidence>
<dbReference type="AlphaFoldDB" id="A0AB73U5Q1"/>
<organism evidence="2 3">
    <name type="scientific">Mycobacteroides chelonae</name>
    <name type="common">Mycobacterium chelonae</name>
    <dbReference type="NCBI Taxonomy" id="1774"/>
    <lineage>
        <taxon>Bacteria</taxon>
        <taxon>Bacillati</taxon>
        <taxon>Actinomycetota</taxon>
        <taxon>Actinomycetes</taxon>
        <taxon>Mycobacteriales</taxon>
        <taxon>Mycobacteriaceae</taxon>
        <taxon>Mycobacteroides</taxon>
    </lineage>
</organism>
<proteinExistence type="predicted"/>
<evidence type="ECO:0000313" key="2">
    <source>
        <dbReference type="EMBL" id="QDF71874.1"/>
    </source>
</evidence>
<evidence type="ECO:0000256" key="1">
    <source>
        <dbReference type="SAM" id="MobiDB-lite"/>
    </source>
</evidence>
<dbReference type="EMBL" id="CP041150">
    <property type="protein sequence ID" value="QDF71874.1"/>
    <property type="molecule type" value="Genomic_DNA"/>
</dbReference>
<name>A0AB73U5Q1_MYCCH</name>
<feature type="compositionally biased region" description="Low complexity" evidence="1">
    <location>
        <begin position="62"/>
        <end position="75"/>
    </location>
</feature>
<gene>
    <name evidence="2" type="ORF">FJK96_18080</name>
</gene>
<protein>
    <submittedName>
        <fullName evidence="2">Uncharacterized protein</fullName>
    </submittedName>
</protein>